<comment type="caution">
    <text evidence="4">The sequence shown here is derived from an EMBL/GenBank/DDBJ whole genome shotgun (WGS) entry which is preliminary data.</text>
</comment>
<name>A0A9P6H5K9_9AGAM</name>
<evidence type="ECO:0000313" key="4">
    <source>
        <dbReference type="EMBL" id="KAF9779724.1"/>
    </source>
</evidence>
<comment type="catalytic activity">
    <reaction evidence="1">
        <text>S-ubiquitinyl-[E2 ubiquitin-conjugating enzyme]-L-cysteine + [acceptor protein]-L-lysine = [E2 ubiquitin-conjugating enzyme]-L-cysteine + N(6)-ubiquitinyl-[acceptor protein]-L-lysine.</text>
        <dbReference type="EC" id="2.3.2.27"/>
    </reaction>
</comment>
<keyword evidence="1" id="KW-0479">Metal-binding</keyword>
<dbReference type="InterPro" id="IPR055194">
    <property type="entry name" value="UBR1-like_WH"/>
</dbReference>
<dbReference type="InterPro" id="IPR036390">
    <property type="entry name" value="WH_DNA-bd_sf"/>
</dbReference>
<comment type="function">
    <text evidence="1">Ubiquitin ligase protein which is a component of the N-end rule pathway. Recognizes and binds to proteins bearing specific N-terminal residues that are destabilizing according to the N-end rule, leading to their ubiquitination and subsequent degradation.</text>
</comment>
<reference evidence="4" key="2">
    <citation type="submission" date="2020-11" db="EMBL/GenBank/DDBJ databases">
        <authorList>
            <consortium name="DOE Joint Genome Institute"/>
            <person name="Kuo A."/>
            <person name="Miyauchi S."/>
            <person name="Kiss E."/>
            <person name="Drula E."/>
            <person name="Kohler A."/>
            <person name="Sanchez-Garcia M."/>
            <person name="Andreopoulos B."/>
            <person name="Barry K.W."/>
            <person name="Bonito G."/>
            <person name="Buee M."/>
            <person name="Carver A."/>
            <person name="Chen C."/>
            <person name="Cichocki N."/>
            <person name="Clum A."/>
            <person name="Culley D."/>
            <person name="Crous P.W."/>
            <person name="Fauchery L."/>
            <person name="Girlanda M."/>
            <person name="Hayes R."/>
            <person name="Keri Z."/>
            <person name="Labutti K."/>
            <person name="Lipzen A."/>
            <person name="Lombard V."/>
            <person name="Magnuson J."/>
            <person name="Maillard F."/>
            <person name="Morin E."/>
            <person name="Murat C."/>
            <person name="Nolan M."/>
            <person name="Ohm R."/>
            <person name="Pangilinan J."/>
            <person name="Pereira M."/>
            <person name="Perotto S."/>
            <person name="Peter M."/>
            <person name="Riley R."/>
            <person name="Sitrit Y."/>
            <person name="Stielow B."/>
            <person name="Szollosi G."/>
            <person name="Zifcakova L."/>
            <person name="Stursova M."/>
            <person name="Spatafora J.W."/>
            <person name="Tedersoo L."/>
            <person name="Vaario L.-M."/>
            <person name="Yamada A."/>
            <person name="Yan M."/>
            <person name="Wang P."/>
            <person name="Xu J."/>
            <person name="Bruns T."/>
            <person name="Baldrian P."/>
            <person name="Vilgalys R."/>
            <person name="Henrissat B."/>
            <person name="Grigoriev I.V."/>
            <person name="Hibbett D."/>
            <person name="Nagy L.G."/>
            <person name="Martin F.M."/>
        </authorList>
    </citation>
    <scope>NUCLEOTIDE SEQUENCE</scope>
    <source>
        <strain evidence="4">UH-Tt-Lm1</strain>
    </source>
</reference>
<keyword evidence="5" id="KW-1185">Reference proteome</keyword>
<dbReference type="GO" id="GO:0005737">
    <property type="term" value="C:cytoplasm"/>
    <property type="evidence" value="ECO:0007669"/>
    <property type="project" value="TreeGrafter"/>
</dbReference>
<evidence type="ECO:0000259" key="3">
    <source>
        <dbReference type="Pfam" id="PF22960"/>
    </source>
</evidence>
<keyword evidence="1" id="KW-0833">Ubl conjugation pathway</keyword>
<accession>A0A9P6H5K9</accession>
<dbReference type="Proteomes" id="UP000736335">
    <property type="component" value="Unassembled WGS sequence"/>
</dbReference>
<dbReference type="InterPro" id="IPR042065">
    <property type="entry name" value="E3_ELL-like"/>
</dbReference>
<feature type="region of interest" description="Disordered" evidence="2">
    <location>
        <begin position="216"/>
        <end position="250"/>
    </location>
</feature>
<dbReference type="PANTHER" id="PTHR21497">
    <property type="entry name" value="UBIQUITIN LIGASE E3 ALPHA-RELATED"/>
    <property type="match status" value="1"/>
</dbReference>
<evidence type="ECO:0000256" key="2">
    <source>
        <dbReference type="SAM" id="MobiDB-lite"/>
    </source>
</evidence>
<comment type="similarity">
    <text evidence="1">Belongs to the E3 ubiquitin-protein ligase UBR1-like family.</text>
</comment>
<dbReference type="GO" id="GO:0000151">
    <property type="term" value="C:ubiquitin ligase complex"/>
    <property type="evidence" value="ECO:0007669"/>
    <property type="project" value="TreeGrafter"/>
</dbReference>
<sequence length="341" mass="38138">MVEELFDVLITIVSEEANATSKMPLPAQVRREIVHALAMRACSYMDLTNRVAERIAEEDCFERVLNETTDFKAPESTADFGMYELKDEGYDEVNPFYFHYARNRREVVEDVLKARLKKKRPSPRNPNSGPVVVPGPWKCDVGPFKNLHIVFGSDFLLQIILQGFHNFLVPTNSTGESLPSAEAILDKVLHLIMLALVNHGPMFSLLEQSGSFPSTTGTSLRRSDVVGKPKTLQTAGGSSEERSVDETVQGPTGEFCDRLQRGKMKKTRRCWTRRILQCHIERALSARRNSTIVKAFGALRLFQPSVLIGKHGTVTTSTQHFLPVFRVTTLVLASTLAYALA</sequence>
<dbReference type="GO" id="GO:0008270">
    <property type="term" value="F:zinc ion binding"/>
    <property type="evidence" value="ECO:0007669"/>
    <property type="project" value="UniProtKB-UniRule"/>
</dbReference>
<proteinExistence type="inferred from homology"/>
<reference evidence="4" key="1">
    <citation type="journal article" date="2020" name="Nat. Commun.">
        <title>Large-scale genome sequencing of mycorrhizal fungi provides insights into the early evolution of symbiotic traits.</title>
        <authorList>
            <person name="Miyauchi S."/>
            <person name="Kiss E."/>
            <person name="Kuo A."/>
            <person name="Drula E."/>
            <person name="Kohler A."/>
            <person name="Sanchez-Garcia M."/>
            <person name="Morin E."/>
            <person name="Andreopoulos B."/>
            <person name="Barry K.W."/>
            <person name="Bonito G."/>
            <person name="Buee M."/>
            <person name="Carver A."/>
            <person name="Chen C."/>
            <person name="Cichocki N."/>
            <person name="Clum A."/>
            <person name="Culley D."/>
            <person name="Crous P.W."/>
            <person name="Fauchery L."/>
            <person name="Girlanda M."/>
            <person name="Hayes R.D."/>
            <person name="Keri Z."/>
            <person name="LaButti K."/>
            <person name="Lipzen A."/>
            <person name="Lombard V."/>
            <person name="Magnuson J."/>
            <person name="Maillard F."/>
            <person name="Murat C."/>
            <person name="Nolan M."/>
            <person name="Ohm R.A."/>
            <person name="Pangilinan J."/>
            <person name="Pereira M.F."/>
            <person name="Perotto S."/>
            <person name="Peter M."/>
            <person name="Pfister S."/>
            <person name="Riley R."/>
            <person name="Sitrit Y."/>
            <person name="Stielow J.B."/>
            <person name="Szollosi G."/>
            <person name="Zifcakova L."/>
            <person name="Stursova M."/>
            <person name="Spatafora J.W."/>
            <person name="Tedersoo L."/>
            <person name="Vaario L.M."/>
            <person name="Yamada A."/>
            <person name="Yan M."/>
            <person name="Wang P."/>
            <person name="Xu J."/>
            <person name="Bruns T."/>
            <person name="Baldrian P."/>
            <person name="Vilgalys R."/>
            <person name="Dunand C."/>
            <person name="Henrissat B."/>
            <person name="Grigoriev I.V."/>
            <person name="Hibbett D."/>
            <person name="Nagy L.G."/>
            <person name="Martin F.M."/>
        </authorList>
    </citation>
    <scope>NUCLEOTIDE SEQUENCE</scope>
    <source>
        <strain evidence="4">UH-Tt-Lm1</strain>
    </source>
</reference>
<dbReference type="Pfam" id="PF22960">
    <property type="entry name" value="WHD_UBR1"/>
    <property type="match status" value="1"/>
</dbReference>
<dbReference type="PANTHER" id="PTHR21497:SF24">
    <property type="entry name" value="E3 UBIQUITIN-PROTEIN LIGASE UBR1"/>
    <property type="match status" value="1"/>
</dbReference>
<gene>
    <name evidence="4" type="ORF">BJ322DRAFT_1024161</name>
</gene>
<organism evidence="4 5">
    <name type="scientific">Thelephora terrestris</name>
    <dbReference type="NCBI Taxonomy" id="56493"/>
    <lineage>
        <taxon>Eukaryota</taxon>
        <taxon>Fungi</taxon>
        <taxon>Dikarya</taxon>
        <taxon>Basidiomycota</taxon>
        <taxon>Agaricomycotina</taxon>
        <taxon>Agaricomycetes</taxon>
        <taxon>Thelephorales</taxon>
        <taxon>Thelephoraceae</taxon>
        <taxon>Thelephora</taxon>
    </lineage>
</organism>
<dbReference type="GO" id="GO:0061630">
    <property type="term" value="F:ubiquitin protein ligase activity"/>
    <property type="evidence" value="ECO:0007669"/>
    <property type="project" value="UniProtKB-UniRule"/>
</dbReference>
<dbReference type="GO" id="GO:0071596">
    <property type="term" value="P:ubiquitin-dependent protein catabolic process via the N-end rule pathway"/>
    <property type="evidence" value="ECO:0007669"/>
    <property type="project" value="UniProtKB-UniRule"/>
</dbReference>
<dbReference type="Gene3D" id="1.10.10.2670">
    <property type="entry name" value="E3 ubiquitin-protein ligase"/>
    <property type="match status" value="1"/>
</dbReference>
<feature type="domain" description="E3 ubiquitin-protein ligase UBR1-like winged-helix" evidence="3">
    <location>
        <begin position="28"/>
        <end position="124"/>
    </location>
</feature>
<protein>
    <recommendedName>
        <fullName evidence="1">E3 ubiquitin-protein ligase</fullName>
        <ecNumber evidence="1">2.3.2.27</ecNumber>
    </recommendedName>
</protein>
<dbReference type="InterPro" id="IPR039164">
    <property type="entry name" value="UBR1-like"/>
</dbReference>
<keyword evidence="1" id="KW-0862">Zinc</keyword>
<evidence type="ECO:0000256" key="1">
    <source>
        <dbReference type="RuleBase" id="RU366018"/>
    </source>
</evidence>
<dbReference type="SUPFAM" id="SSF46785">
    <property type="entry name" value="Winged helix' DNA-binding domain"/>
    <property type="match status" value="1"/>
</dbReference>
<keyword evidence="1" id="KW-0863">Zinc-finger</keyword>
<dbReference type="OrthoDB" id="2635386at2759"/>
<dbReference type="EMBL" id="WIUZ02000018">
    <property type="protein sequence ID" value="KAF9779724.1"/>
    <property type="molecule type" value="Genomic_DNA"/>
</dbReference>
<comment type="pathway">
    <text evidence="1">Protein modification; protein ubiquitination.</text>
</comment>
<evidence type="ECO:0000313" key="5">
    <source>
        <dbReference type="Proteomes" id="UP000736335"/>
    </source>
</evidence>
<keyword evidence="1" id="KW-0808">Transferase</keyword>
<dbReference type="AlphaFoldDB" id="A0A9P6H5K9"/>
<dbReference type="EC" id="2.3.2.27" evidence="1"/>
<dbReference type="GO" id="GO:0016567">
    <property type="term" value="P:protein ubiquitination"/>
    <property type="evidence" value="ECO:0007669"/>
    <property type="project" value="UniProtKB-UniRule"/>
</dbReference>